<evidence type="ECO:0000256" key="2">
    <source>
        <dbReference type="ARBA" id="ARBA00022525"/>
    </source>
</evidence>
<name>A0A4Y8ZR61_9SPHN</name>
<dbReference type="GO" id="GO:0005509">
    <property type="term" value="F:calcium ion binding"/>
    <property type="evidence" value="ECO:0007669"/>
    <property type="project" value="InterPro"/>
</dbReference>
<dbReference type="RefSeq" id="WP_318531691.1">
    <property type="nucleotide sequence ID" value="NZ_SPDV01000015.1"/>
</dbReference>
<dbReference type="InterPro" id="IPR001343">
    <property type="entry name" value="Hemolysn_Ca-bd"/>
</dbReference>
<comment type="subcellular location">
    <subcellularLocation>
        <location evidence="1">Secreted</location>
    </subcellularLocation>
</comment>
<comment type="caution">
    <text evidence="4">The sequence shown here is derived from an EMBL/GenBank/DDBJ whole genome shotgun (WGS) entry which is preliminary data.</text>
</comment>
<dbReference type="GO" id="GO:0005576">
    <property type="term" value="C:extracellular region"/>
    <property type="evidence" value="ECO:0007669"/>
    <property type="project" value="UniProtKB-SubCell"/>
</dbReference>
<evidence type="ECO:0000259" key="3">
    <source>
        <dbReference type="Pfam" id="PF06594"/>
    </source>
</evidence>
<dbReference type="Pfam" id="PF00353">
    <property type="entry name" value="HemolysinCabind"/>
    <property type="match status" value="9"/>
</dbReference>
<dbReference type="PANTHER" id="PTHR38340">
    <property type="entry name" value="S-LAYER PROTEIN"/>
    <property type="match status" value="1"/>
</dbReference>
<gene>
    <name evidence="4" type="ORF">E2493_09710</name>
</gene>
<evidence type="ECO:0000313" key="5">
    <source>
        <dbReference type="Proteomes" id="UP000298213"/>
    </source>
</evidence>
<dbReference type="PRINTS" id="PR00313">
    <property type="entry name" value="CABNDNGRPT"/>
</dbReference>
<feature type="domain" description="Haemolysin-type calcium binding-related" evidence="3">
    <location>
        <begin position="2718"/>
        <end position="2755"/>
    </location>
</feature>
<proteinExistence type="predicted"/>
<sequence>MPISKELFYAVLSMDAYNRGSGAAMVVEGDEVGAVRALNISGVAGSQAWSETGFHATVYDVIRGGITGLDASTIISYRGTNFPSSFLSGAAWSEFGKDIRYGWAVGAGIYGAGQAVQAEDLFKSVAGVTEISPSTGTSIGLTGHSLGGGLAGYISAFSGAKAIGYDHMPFFAASLLRGAVEAISKLIPYLTAEIAAGRMPTPEGVAALNIQLPTFRNFQGISLDGEILELIRGDLFVELVKGLLPFVLKERLQVSGIGIDFGHFDEIVESVLQVFANKVIEGSVEDPLKVLEAFIDKAVDGLNANPHQRVSAYDWDPSKWAGALADILSGVGDIASILSAIFAMIPGGQGYAATAALVDKFTKYAELAFNGLDRVLDGVAKHNMAALVLMKYADERKDKFPDWHRSWADLAELSDLALNSLLDTDIAEAASKNSRYVAQYGKDNLGIVIPNAVAYSVIDEGARPFGDTAAEAFFDDYDDLGKIVKRDKGSVNPIFTESLGGLQGLFDMLGGNPPLIESLARIASQYAGALAINKVRRDANTEVKPQEGVFALAEDESALAVDLSDVLWLDVLKTGEYQGSESLVIAEQTALFKSYFSKSSDTRGLLTVLLGMDSYSEAALDNLAKLGWEASSRKVIDRLHVAVGKDPEEITLAERSYKVEAAKGDETHVDVYIGHAGKETVHGTKGNDLLITEGGNDRIFARGGKDFVIAGEGDDIIVDSIRELAGPQDDGGDIYVGDNLKQNIFEGIADYLANLVGLDDQDTVRYSVADSVTGALAAKGLEVVSGELVTFEKRQALKLTIKDLNTGFVSSDILINIDVAELSERADTLYVDDATKRMPIVVDLSSKASGPVGKADFDTVDFSRSKTGAVSINGSVADNNAGPVSKLAELTRSVVVRLIAAAFQPDTGLAFRGAENIKLTDKSDVFFGGNLAEMMGVKQKFFGTPNHPGWGTITGGGGNDLMVYFGPGHRKVGELLDTSEPTGPTAGVELRLTLDGGQGNDDLLVIGGEKPIVTGGEGRDWIFAMSPGAELYGDTISGTLADGKTKVADDASNSDNFWWWPDTTIMDAQHHDVLKFFGLPLTGGNNIPTLAMGGLNMAFGDGGLGYRLFQNAVDPQTGKWDPTRQLYFDHFMPFMTYYFQKQKDGTVDLYIINQVTQLFGADLFKKHPDDPSTPFDESTILAGAMRVKAFDGLYSFSGAAQFGILGNSDLGLGFKVANPYYSILSMLPPTLMTWGMGQGAAMVDEVLTFAAAAIRFGKAALWFTGVDPLVFDLDGDGIETTEVGGTYFDIDGDMFRERTGWLDSDDGFLVLDANRNGRVDDISEMFGNAREGGFAELASHDRNGDGVISAADLVWSELRIWQDYDQDGLTDSGELATLEELGILSIGVSGTALGLRTPQGADLLSHGTFTRTDGTTGNSYEAIFQSDNVDTLYNGEAGRAAWQQGLSINAKGFGTVTDLAVAMANDIELGELVAAKAAAMTVPKLKLLREQSGEVLGKWGATLELTRELVAVKLATDAAGKTVLADRAEYREDAAGGYWVLASGAPILDAQGIAVSRATLEQVLAQGNGWRLEQGWSPSSRAAAVSHRDPAPYLVEIVGGRAVVKDYGIEQSDGSWRLASGKPVVDAGGQVIAAPTRADIEAQAHPTGQEWRIEQIGFNPYAAIKVEEIGVRFTDDKVVDYTVEVTDQDGKFYVWARNLDRALELQFKTGDSREFNLRNYQIDFEHLDEVGSTDDSVYRVELLTPAQFHFAMSLGGVDFRPEMLSATLDQATGKISYSVNTTGRISLSEDSYVSPIKPVIELTGIAMEQYVVVSRRFAVRMALQGGLKDFARGIVYDAATDKYRPTSDRELAPMFDAIFEAAPKTNAEDAAFDYLADWNEVLWQVYPDYALSGSGNMAGRTVSIDQAFIFQMLLPAFENVGVPLDIFQVANALSIDESRIITHAADATAVDGTEKTDFFYMSAGDQTFRGGGGADYYFVGKNAGSDHIDDKDLGGADELRFTDVKASDVKAIRDGEDLILEIKGRGRFIRLTDQVLGELNQYLSNGKQFESGVTSIVFSDGVVWDRTRMALEVVDKERAAGVFNDPLIGSGSGDFLWGGKGNDLMSGGAGGDVYIFARGDGQDVIDERGSFSFGPIKAGLDFLQFKGDISADDLKLTRDGPSPNLKITLLKVGQETSDTIEIVGQLGGITLGLGAFAELMGSSEGLDYVSPNLIERFIFEDGTSLEFTDIVERVLENARTDGDDAIYGLLNVNTLDGGKGNDYLTGAEGSDTYVFGRAYGKDVIEDNDFSFKAFSGPQHDTLKFIDDVRWTDLDFLRDGPSDTLTLRIKGSADQVTLREYLKELPFIGYVNLLEDIVFGDGTQWSYLKLLQHYVDIAKTGGDDIIYGFEGISDWIDGGAGNDRLVGQSGNDVYVYGRGYGNDTIYDSDGSERLIFDGIASSEVEFSRTALDLIITVRATGERVVLENQYVRDGAQHAAVEYFEFSDRTLLFTDFNPEDIDLVGTSAGETITGSNFAELLDGRGGDDTLEGGDGGDTYKFDVGYGHDVIVDRRIRASWQDRPGMKVPVDDVVKFGDDITRSNVVFTKDGNDLIVSVLQRTDTLRIRDQFRSTDDGVERFEFKDGTFLKISDVEELLQIEGGNRGDNVIEGTLDQPNTLDGRQGDDVLKGGNAGDTYAFSAGYGFDRIIEKTDRAGAIDKIVFGASVTRDALIVRRVADDLVIDLGNGVDVVTVVGGLAGTRIEEFHFADGVVLSFDQVIDRLLTGTAGDDQLTGLDGRNDTIAGGAGSDAVAGGLGNDTYKFGVGDGSDSISDSGGIDLIEFGTGLTRDQLRFQEVDGDLLITLVAGSDRLVVLGGYSQKPVESFRFADGTLLSIAEIRMLIHEQQPHGSQDRIDLRDLVPNAVVTAGTGHDRIIMANDGQLIFRRGDGIDRIEMPSGVTRATVTLQGFIAAEAVVRLSALDSNDLIVAFPATGDQIVLVGAAGGGAVPALAFDDGQTWDAAQLIQRSITDQAGPGDDIVLGSARDDVIAAGPGHDQVRGAGGNDVYTFARGDGRDVIDDSAGTDTLRVSGYRPDEMRVSRAAPGRNELVLTFGDGEDEIVLRYDANLVGVDAVEFGDGTRLSRDALFDLVTGSGSSGDDRLVGSARDETFTGGAGNDVVIGGGGNDVYRFAKGDGQDRIESSGTSDGRGVLEFGAGIA</sequence>
<feature type="non-terminal residue" evidence="4">
    <location>
        <position position="3198"/>
    </location>
</feature>
<accession>A0A4Y8ZR61</accession>
<dbReference type="InterPro" id="IPR010566">
    <property type="entry name" value="Haemolys_ca-bd"/>
</dbReference>
<dbReference type="InterPro" id="IPR011049">
    <property type="entry name" value="Serralysin-like_metalloprot_C"/>
</dbReference>
<dbReference type="SUPFAM" id="SSF51120">
    <property type="entry name" value="beta-Roll"/>
    <property type="match status" value="10"/>
</dbReference>
<protein>
    <recommendedName>
        <fullName evidence="3">Haemolysin-type calcium binding-related domain-containing protein</fullName>
    </recommendedName>
</protein>
<dbReference type="EMBL" id="SPDV01000015">
    <property type="protein sequence ID" value="TFI58518.1"/>
    <property type="molecule type" value="Genomic_DNA"/>
</dbReference>
<evidence type="ECO:0000256" key="1">
    <source>
        <dbReference type="ARBA" id="ARBA00004613"/>
    </source>
</evidence>
<dbReference type="Pfam" id="PF06594">
    <property type="entry name" value="HCBP_related"/>
    <property type="match status" value="2"/>
</dbReference>
<dbReference type="PANTHER" id="PTHR38340:SF1">
    <property type="entry name" value="S-LAYER PROTEIN"/>
    <property type="match status" value="1"/>
</dbReference>
<dbReference type="InterPro" id="IPR029058">
    <property type="entry name" value="AB_hydrolase_fold"/>
</dbReference>
<dbReference type="SUPFAM" id="SSF53474">
    <property type="entry name" value="alpha/beta-Hydrolases"/>
    <property type="match status" value="1"/>
</dbReference>
<reference evidence="4 5" key="1">
    <citation type="submission" date="2019-03" db="EMBL/GenBank/DDBJ databases">
        <title>Genome sequence of Sphingomonas sp. 17J27-24.</title>
        <authorList>
            <person name="Kim M."/>
            <person name="Maeng S."/>
            <person name="Sathiyaraj S."/>
        </authorList>
    </citation>
    <scope>NUCLEOTIDE SEQUENCE [LARGE SCALE GENOMIC DNA]</scope>
    <source>
        <strain evidence="4 5">17J27-24</strain>
    </source>
</reference>
<evidence type="ECO:0000313" key="4">
    <source>
        <dbReference type="EMBL" id="TFI58518.1"/>
    </source>
</evidence>
<keyword evidence="5" id="KW-1185">Reference proteome</keyword>
<feature type="domain" description="Haemolysin-type calcium binding-related" evidence="3">
    <location>
        <begin position="2590"/>
        <end position="2627"/>
    </location>
</feature>
<dbReference type="InterPro" id="IPR050557">
    <property type="entry name" value="RTX_toxin/Mannuronan_C5-epim"/>
</dbReference>
<keyword evidence="2" id="KW-0964">Secreted</keyword>
<dbReference type="Proteomes" id="UP000298213">
    <property type="component" value="Unassembled WGS sequence"/>
</dbReference>
<organism evidence="4 5">
    <name type="scientific">Sphingomonas parva</name>
    <dbReference type="NCBI Taxonomy" id="2555898"/>
    <lineage>
        <taxon>Bacteria</taxon>
        <taxon>Pseudomonadati</taxon>
        <taxon>Pseudomonadota</taxon>
        <taxon>Alphaproteobacteria</taxon>
        <taxon>Sphingomonadales</taxon>
        <taxon>Sphingomonadaceae</taxon>
        <taxon>Sphingomonas</taxon>
    </lineage>
</organism>
<dbReference type="Gene3D" id="2.150.10.10">
    <property type="entry name" value="Serralysin-like metalloprotease, C-terminal"/>
    <property type="match status" value="8"/>
</dbReference>